<dbReference type="SUPFAM" id="SSF49503">
    <property type="entry name" value="Cupredoxins"/>
    <property type="match status" value="1"/>
</dbReference>
<dbReference type="InterPro" id="IPR008972">
    <property type="entry name" value="Cupredoxin"/>
</dbReference>
<accession>A0A0D1LAG9</accession>
<dbReference type="AlphaFoldDB" id="A0A0D1LAG9"/>
<evidence type="ECO:0000256" key="1">
    <source>
        <dbReference type="SAM" id="SignalP"/>
    </source>
</evidence>
<dbReference type="InterPro" id="IPR028096">
    <property type="entry name" value="EfeO_Cupredoxin"/>
</dbReference>
<dbReference type="PROSITE" id="PS51257">
    <property type="entry name" value="PROKAR_LIPOPROTEIN"/>
    <property type="match status" value="1"/>
</dbReference>
<evidence type="ECO:0000313" key="4">
    <source>
        <dbReference type="Proteomes" id="UP000032221"/>
    </source>
</evidence>
<name>A0A0D1LAG9_9MYCO</name>
<dbReference type="Gene3D" id="2.60.40.420">
    <property type="entry name" value="Cupredoxins - blue copper proteins"/>
    <property type="match status" value="1"/>
</dbReference>
<feature type="chain" id="PRO_5039485191" description="EfeO-type cupredoxin-like domain-containing protein" evidence="1">
    <location>
        <begin position="22"/>
        <end position="127"/>
    </location>
</feature>
<dbReference type="PANTHER" id="PTHR36507">
    <property type="entry name" value="BLL1555 PROTEIN"/>
    <property type="match status" value="1"/>
</dbReference>
<dbReference type="PANTHER" id="PTHR36507:SF1">
    <property type="entry name" value="BLL1555 PROTEIN"/>
    <property type="match status" value="1"/>
</dbReference>
<feature type="signal peptide" evidence="1">
    <location>
        <begin position="1"/>
        <end position="21"/>
    </location>
</feature>
<reference evidence="3 4" key="1">
    <citation type="submission" date="2015-01" db="EMBL/GenBank/DDBJ databases">
        <title>Genome sequence of Mycobacterium llatzerense and Mycobacterium immunogenum recovered from brain abscess.</title>
        <authorList>
            <person name="Greninger A.L."/>
            <person name="Langelier C."/>
            <person name="Cunningham G."/>
            <person name="Chiu C.Y."/>
            <person name="Miller S."/>
        </authorList>
    </citation>
    <scope>NUCLEOTIDE SEQUENCE [LARGE SCALE GENOMIC DNA]</scope>
    <source>
        <strain evidence="3 4">CLUC14</strain>
    </source>
</reference>
<feature type="domain" description="EfeO-type cupredoxin-like" evidence="2">
    <location>
        <begin position="60"/>
        <end position="126"/>
    </location>
</feature>
<dbReference type="Pfam" id="PF13473">
    <property type="entry name" value="Cupredoxin_1"/>
    <property type="match status" value="1"/>
</dbReference>
<keyword evidence="4" id="KW-1185">Reference proteome</keyword>
<dbReference type="Proteomes" id="UP000032221">
    <property type="component" value="Unassembled WGS sequence"/>
</dbReference>
<gene>
    <name evidence="3" type="ORF">TL10_20300</name>
</gene>
<dbReference type="STRING" id="280871.TL10_20300"/>
<comment type="caution">
    <text evidence="3">The sequence shown here is derived from an EMBL/GenBank/DDBJ whole genome shotgun (WGS) entry which is preliminary data.</text>
</comment>
<protein>
    <recommendedName>
        <fullName evidence="2">EfeO-type cupredoxin-like domain-containing protein</fullName>
    </recommendedName>
</protein>
<dbReference type="OrthoDB" id="574459at2"/>
<organism evidence="3 4">
    <name type="scientific">Mycolicibacterium llatzerense</name>
    <dbReference type="NCBI Taxonomy" id="280871"/>
    <lineage>
        <taxon>Bacteria</taxon>
        <taxon>Bacillati</taxon>
        <taxon>Actinomycetota</taxon>
        <taxon>Actinomycetes</taxon>
        <taxon>Mycobacteriales</taxon>
        <taxon>Mycobacteriaceae</taxon>
        <taxon>Mycolicibacterium</taxon>
    </lineage>
</organism>
<dbReference type="RefSeq" id="WP_043987041.1">
    <property type="nucleotide sequence ID" value="NZ_JXST01000031.1"/>
</dbReference>
<sequence length="127" mass="12744">MTTTRIPALLVAAALATAVTAACSAPAPAPNSTPTTSAVPVTGPVQGPAITITALNFGDPLTVPPGAKITVVNSDDVAHTVTSKVKGQFDVKVGGNAQATFTAPTAPGRYPYYCVYHPGMVGVLIVQ</sequence>
<evidence type="ECO:0000259" key="2">
    <source>
        <dbReference type="Pfam" id="PF13473"/>
    </source>
</evidence>
<dbReference type="EMBL" id="JXST01000031">
    <property type="protein sequence ID" value="KIU15152.1"/>
    <property type="molecule type" value="Genomic_DNA"/>
</dbReference>
<dbReference type="PATRIC" id="fig|280871.6.peg.4205"/>
<keyword evidence="1" id="KW-0732">Signal</keyword>
<proteinExistence type="predicted"/>
<evidence type="ECO:0000313" key="3">
    <source>
        <dbReference type="EMBL" id="KIU15152.1"/>
    </source>
</evidence>
<dbReference type="InterPro" id="IPR052721">
    <property type="entry name" value="ET_Amicyanin"/>
</dbReference>